<sequence length="234" mass="27389">MERRRAVQFQDRELTLLIELYAKNYARYHGSYANGGRVERGVREALHMEWAEILSSLGIAPRSKSQIEEKIRNERKKVHRFLMAEEKMRTTGEVLPHFIPLPAYLEPLIQAMAENHDNSFHMNGDESSISFYSPEARPCTSAEEQLFTADEDKRVSISCYFPYDFYSSAQDGADPCNEARTTLYLEEAKLARLRQEEVRTTTELRKKELEKVNLEIELLKARKQFYEARRPPYN</sequence>
<evidence type="ECO:0000313" key="4">
    <source>
        <dbReference type="WBParaSite" id="NBR_0000320601-mRNA-1"/>
    </source>
</evidence>
<organism evidence="4">
    <name type="scientific">Nippostrongylus brasiliensis</name>
    <name type="common">Rat hookworm</name>
    <dbReference type="NCBI Taxonomy" id="27835"/>
    <lineage>
        <taxon>Eukaryota</taxon>
        <taxon>Metazoa</taxon>
        <taxon>Ecdysozoa</taxon>
        <taxon>Nematoda</taxon>
        <taxon>Chromadorea</taxon>
        <taxon>Rhabditida</taxon>
        <taxon>Rhabditina</taxon>
        <taxon>Rhabditomorpha</taxon>
        <taxon>Strongyloidea</taxon>
        <taxon>Heligmosomidae</taxon>
        <taxon>Nippostrongylus</taxon>
    </lineage>
</organism>
<gene>
    <name evidence="2" type="ORF">NBR_LOCUS3207</name>
</gene>
<dbReference type="WBParaSite" id="NBR_0000320601-mRNA-1">
    <property type="protein sequence ID" value="NBR_0000320601-mRNA-1"/>
    <property type="gene ID" value="NBR_0000320601"/>
</dbReference>
<accession>A0A0N4XL04</accession>
<dbReference type="EMBL" id="UYSL01004556">
    <property type="protein sequence ID" value="VDL66796.1"/>
    <property type="molecule type" value="Genomic_DNA"/>
</dbReference>
<reference evidence="4" key="1">
    <citation type="submission" date="2017-02" db="UniProtKB">
        <authorList>
            <consortium name="WormBaseParasite"/>
        </authorList>
    </citation>
    <scope>IDENTIFICATION</scope>
</reference>
<dbReference type="Proteomes" id="UP000271162">
    <property type="component" value="Unassembled WGS sequence"/>
</dbReference>
<name>A0A0N4XL04_NIPBR</name>
<feature type="coiled-coil region" evidence="1">
    <location>
        <begin position="190"/>
        <end position="229"/>
    </location>
</feature>
<reference evidence="2 3" key="2">
    <citation type="submission" date="2018-11" db="EMBL/GenBank/DDBJ databases">
        <authorList>
            <consortium name="Pathogen Informatics"/>
        </authorList>
    </citation>
    <scope>NUCLEOTIDE SEQUENCE [LARGE SCALE GENOMIC DNA]</scope>
</reference>
<keyword evidence="3" id="KW-1185">Reference proteome</keyword>
<evidence type="ECO:0000313" key="2">
    <source>
        <dbReference type="EMBL" id="VDL66796.1"/>
    </source>
</evidence>
<evidence type="ECO:0000313" key="3">
    <source>
        <dbReference type="Proteomes" id="UP000271162"/>
    </source>
</evidence>
<evidence type="ECO:0000256" key="1">
    <source>
        <dbReference type="SAM" id="Coils"/>
    </source>
</evidence>
<dbReference type="AlphaFoldDB" id="A0A0N4XL04"/>
<keyword evidence="1" id="KW-0175">Coiled coil</keyword>
<proteinExistence type="predicted"/>
<protein>
    <submittedName>
        <fullName evidence="4">Myb_DNA-bind_5 domain-containing protein</fullName>
    </submittedName>
</protein>